<organism evidence="2 3">
    <name type="scientific">Vitrella brassicaformis (strain CCMP3155)</name>
    <dbReference type="NCBI Taxonomy" id="1169540"/>
    <lineage>
        <taxon>Eukaryota</taxon>
        <taxon>Sar</taxon>
        <taxon>Alveolata</taxon>
        <taxon>Colpodellida</taxon>
        <taxon>Vitrellaceae</taxon>
        <taxon>Vitrella</taxon>
    </lineage>
</organism>
<feature type="domain" description="XRN2-binding (XTBD)" evidence="1">
    <location>
        <begin position="13"/>
        <end position="79"/>
    </location>
</feature>
<dbReference type="OrthoDB" id="332938at2759"/>
<evidence type="ECO:0000313" key="2">
    <source>
        <dbReference type="EMBL" id="CEM00255.1"/>
    </source>
</evidence>
<dbReference type="Pfam" id="PF11952">
    <property type="entry name" value="XTBD"/>
    <property type="match status" value="1"/>
</dbReference>
<dbReference type="InParanoid" id="A0A0G4EQI9"/>
<dbReference type="AlphaFoldDB" id="A0A0G4EQI9"/>
<evidence type="ECO:0000313" key="3">
    <source>
        <dbReference type="Proteomes" id="UP000041254"/>
    </source>
</evidence>
<gene>
    <name evidence="2" type="ORF">Vbra_12756</name>
</gene>
<dbReference type="EMBL" id="CDMY01000295">
    <property type="protein sequence ID" value="CEM00255.1"/>
    <property type="molecule type" value="Genomic_DNA"/>
</dbReference>
<name>A0A0G4EQI9_VITBC</name>
<dbReference type="PROSITE" id="PS51827">
    <property type="entry name" value="XTBD"/>
    <property type="match status" value="1"/>
</dbReference>
<accession>A0A0G4EQI9</accession>
<evidence type="ECO:0000259" key="1">
    <source>
        <dbReference type="PROSITE" id="PS51827"/>
    </source>
</evidence>
<protein>
    <recommendedName>
        <fullName evidence="1">XRN2-binding (XTBD) domain-containing protein</fullName>
    </recommendedName>
</protein>
<dbReference type="InterPro" id="IPR021859">
    <property type="entry name" value="XTBD"/>
</dbReference>
<proteinExistence type="predicted"/>
<sequence length="79" mass="9289">MTSTSFEAEVFSTLGQRSEWESTKQWQKRLRFLQAAIKEIREKDRLAVLSATFYNVKYLDCQYDAGIMTDIRRFDPDSA</sequence>
<dbReference type="Proteomes" id="UP000041254">
    <property type="component" value="Unassembled WGS sequence"/>
</dbReference>
<reference evidence="2 3" key="1">
    <citation type="submission" date="2014-11" db="EMBL/GenBank/DDBJ databases">
        <authorList>
            <person name="Zhu J."/>
            <person name="Qi W."/>
            <person name="Song R."/>
        </authorList>
    </citation>
    <scope>NUCLEOTIDE SEQUENCE [LARGE SCALE GENOMIC DNA]</scope>
</reference>
<dbReference type="VEuPathDB" id="CryptoDB:Vbra_12756"/>
<keyword evidence="3" id="KW-1185">Reference proteome</keyword>